<proteinExistence type="predicted"/>
<dbReference type="SUPFAM" id="SSF55874">
    <property type="entry name" value="ATPase domain of HSP90 chaperone/DNA topoisomerase II/histidine kinase"/>
    <property type="match status" value="1"/>
</dbReference>
<dbReference type="InterPro" id="IPR010559">
    <property type="entry name" value="Sig_transdc_His_kin_internal"/>
</dbReference>
<protein>
    <submittedName>
        <fullName evidence="10">Sensor histidine kinase</fullName>
        <ecNumber evidence="10">2.7.13.3</ecNumber>
    </submittedName>
</protein>
<dbReference type="Pfam" id="PF02743">
    <property type="entry name" value="dCache_1"/>
    <property type="match status" value="1"/>
</dbReference>
<evidence type="ECO:0000256" key="4">
    <source>
        <dbReference type="ARBA" id="ARBA00022679"/>
    </source>
</evidence>
<dbReference type="PROSITE" id="PS50885">
    <property type="entry name" value="HAMP"/>
    <property type="match status" value="1"/>
</dbReference>
<gene>
    <name evidence="10" type="ORF">ACFQWB_09845</name>
</gene>
<dbReference type="Pfam" id="PF00672">
    <property type="entry name" value="HAMP"/>
    <property type="match status" value="1"/>
</dbReference>
<evidence type="ECO:0000256" key="1">
    <source>
        <dbReference type="ARBA" id="ARBA00004651"/>
    </source>
</evidence>
<keyword evidence="4 10" id="KW-0808">Transferase</keyword>
<keyword evidence="2" id="KW-1003">Cell membrane</keyword>
<evidence type="ECO:0000313" key="11">
    <source>
        <dbReference type="Proteomes" id="UP001596528"/>
    </source>
</evidence>
<keyword evidence="5 8" id="KW-0812">Transmembrane</keyword>
<keyword evidence="10" id="KW-0418">Kinase</keyword>
<evidence type="ECO:0000259" key="9">
    <source>
        <dbReference type="PROSITE" id="PS50885"/>
    </source>
</evidence>
<feature type="transmembrane region" description="Helical" evidence="8">
    <location>
        <begin position="297"/>
        <end position="320"/>
    </location>
</feature>
<evidence type="ECO:0000256" key="5">
    <source>
        <dbReference type="ARBA" id="ARBA00022692"/>
    </source>
</evidence>
<dbReference type="RefSeq" id="WP_138790026.1">
    <property type="nucleotide sequence ID" value="NZ_JBHTGQ010000021.1"/>
</dbReference>
<dbReference type="EMBL" id="JBHTGQ010000021">
    <property type="protein sequence ID" value="MFC7750228.1"/>
    <property type="molecule type" value="Genomic_DNA"/>
</dbReference>
<sequence length="608" mass="69062">MSFFNLVRNTMKWKLIVVFTALILFVVSTIGTVSYLQTSNTIKRDVQRLSDQVLKQANLNLERYLMGYTQSFLLLSFSPELEKWLQVKKDAPLDSYLYFQKIIGIYVQPFVYQYPEILSVTLYNNNGNEINYTIRHGFKKEYKFMEAGLDAFMDGNFTVDVRFSRDYVDSDGKGIEIPVITMVKKVRYGSDTGYVKLDIGLDPALTIVNELGIGNDGYGFIVEDNGKIIAHPDRSMITARLPDDLRQRIAGKENGSFFREDTHEFVLFRSIGSSEWKTVVVVPYREFARSIFFIRKFTIGIAVAALFISLMIAIGLSSSLTKRIAKLRKIIKTTARGKFDAKVEIAGSDEVAELGTAFNAMLEDLDNMVNALAESKVMQQKAVMSALQSQIDSHFLYNTLESINSLANLAGHKQIEQTTIALSKMLRYTSDYKSTVVPMREEIQHLIHYLDIMKIRLGDDFEYDIRVNPRCEEAYCLKAIMQPIAENSMKHANVPYGVPLRVCVSVDVASVEGTDYIVVRMTDNGQGFPEPKRIWMNERIKQINLSPLHHPHSNIGLLNIHFRLKMYYPHDLCAGVTLDNAEHDSGAAVEIRFPLQTHAKQEVSSHVL</sequence>
<dbReference type="CDD" id="cd12912">
    <property type="entry name" value="PDC2_MCP_like"/>
    <property type="match status" value="1"/>
</dbReference>
<evidence type="ECO:0000256" key="7">
    <source>
        <dbReference type="ARBA" id="ARBA00023136"/>
    </source>
</evidence>
<dbReference type="EC" id="2.7.13.3" evidence="10"/>
<dbReference type="PANTHER" id="PTHR34220">
    <property type="entry name" value="SENSOR HISTIDINE KINASE YPDA"/>
    <property type="match status" value="1"/>
</dbReference>
<evidence type="ECO:0000256" key="6">
    <source>
        <dbReference type="ARBA" id="ARBA00022989"/>
    </source>
</evidence>
<feature type="domain" description="HAMP" evidence="9">
    <location>
        <begin position="318"/>
        <end position="370"/>
    </location>
</feature>
<organism evidence="10 11">
    <name type="scientific">Paenibacillus thermoaerophilus</name>
    <dbReference type="NCBI Taxonomy" id="1215385"/>
    <lineage>
        <taxon>Bacteria</taxon>
        <taxon>Bacillati</taxon>
        <taxon>Bacillota</taxon>
        <taxon>Bacilli</taxon>
        <taxon>Bacillales</taxon>
        <taxon>Paenibacillaceae</taxon>
        <taxon>Paenibacillus</taxon>
    </lineage>
</organism>
<dbReference type="PANTHER" id="PTHR34220:SF7">
    <property type="entry name" value="SENSOR HISTIDINE KINASE YPDA"/>
    <property type="match status" value="1"/>
</dbReference>
<reference evidence="11" key="1">
    <citation type="journal article" date="2019" name="Int. J. Syst. Evol. Microbiol.">
        <title>The Global Catalogue of Microorganisms (GCM) 10K type strain sequencing project: providing services to taxonomists for standard genome sequencing and annotation.</title>
        <authorList>
            <consortium name="The Broad Institute Genomics Platform"/>
            <consortium name="The Broad Institute Genome Sequencing Center for Infectious Disease"/>
            <person name="Wu L."/>
            <person name="Ma J."/>
        </authorList>
    </citation>
    <scope>NUCLEOTIDE SEQUENCE [LARGE SCALE GENOMIC DNA]</scope>
    <source>
        <strain evidence="11">JCM 18657</strain>
    </source>
</reference>
<dbReference type="InterPro" id="IPR003660">
    <property type="entry name" value="HAMP_dom"/>
</dbReference>
<dbReference type="Gene3D" id="3.30.565.10">
    <property type="entry name" value="Histidine kinase-like ATPase, C-terminal domain"/>
    <property type="match status" value="1"/>
</dbReference>
<keyword evidence="7 8" id="KW-0472">Membrane</keyword>
<dbReference type="SUPFAM" id="SSF158472">
    <property type="entry name" value="HAMP domain-like"/>
    <property type="match status" value="1"/>
</dbReference>
<comment type="subcellular location">
    <subcellularLocation>
        <location evidence="1">Cell membrane</location>
        <topology evidence="1">Multi-pass membrane protein</topology>
    </subcellularLocation>
</comment>
<keyword evidence="11" id="KW-1185">Reference proteome</keyword>
<dbReference type="SMART" id="SM00304">
    <property type="entry name" value="HAMP"/>
    <property type="match status" value="1"/>
</dbReference>
<keyword evidence="3" id="KW-0597">Phosphoprotein</keyword>
<keyword evidence="6 8" id="KW-1133">Transmembrane helix</keyword>
<dbReference type="CDD" id="cd06225">
    <property type="entry name" value="HAMP"/>
    <property type="match status" value="1"/>
</dbReference>
<dbReference type="InterPro" id="IPR033479">
    <property type="entry name" value="dCache_1"/>
</dbReference>
<comment type="caution">
    <text evidence="10">The sequence shown here is derived from an EMBL/GenBank/DDBJ whole genome shotgun (WGS) entry which is preliminary data.</text>
</comment>
<dbReference type="Pfam" id="PF06580">
    <property type="entry name" value="His_kinase"/>
    <property type="match status" value="1"/>
</dbReference>
<dbReference type="Proteomes" id="UP001596528">
    <property type="component" value="Unassembled WGS sequence"/>
</dbReference>
<evidence type="ECO:0000256" key="3">
    <source>
        <dbReference type="ARBA" id="ARBA00022553"/>
    </source>
</evidence>
<dbReference type="InterPro" id="IPR036890">
    <property type="entry name" value="HATPase_C_sf"/>
</dbReference>
<evidence type="ECO:0000256" key="8">
    <source>
        <dbReference type="SAM" id="Phobius"/>
    </source>
</evidence>
<name>A0ABW2V4Q9_9BACL</name>
<accession>A0ABW2V4Q9</accession>
<dbReference type="InterPro" id="IPR050640">
    <property type="entry name" value="Bact_2-comp_sensor_kinase"/>
</dbReference>
<dbReference type="GO" id="GO:0004673">
    <property type="term" value="F:protein histidine kinase activity"/>
    <property type="evidence" value="ECO:0007669"/>
    <property type="project" value="UniProtKB-EC"/>
</dbReference>
<evidence type="ECO:0000313" key="10">
    <source>
        <dbReference type="EMBL" id="MFC7750228.1"/>
    </source>
</evidence>
<dbReference type="Gene3D" id="3.30.450.20">
    <property type="entry name" value="PAS domain"/>
    <property type="match status" value="2"/>
</dbReference>
<evidence type="ECO:0000256" key="2">
    <source>
        <dbReference type="ARBA" id="ARBA00022475"/>
    </source>
</evidence>
<dbReference type="Gene3D" id="6.10.340.10">
    <property type="match status" value="1"/>
</dbReference>